<sequence length="273" mass="28261">MSRAADPVVLALDFGGTKTALTVADLHGNRLQHRTIETDSDLRRALRAARTLLDGGEPRAVGVATIGIPGPDGVALAPNIPGWDRLPLERELAAEFPRSAIRVATDVKAAAAYEHASGALAGCDPGLYVNLGTGLAVAVVAHGTVLAGRHGASGEIGYNLRALADVGRTDHLPLETAVSGKALQQGSTTGEFDEGFLTELAFHLVNLAIAIDPERIVVGGGLVRSWHALHDPLRRALDAAVPYPPQLAPAAHPYDAPLLGALTLAVEAARPGT</sequence>
<accession>A0ACD5A7W7</accession>
<name>A0ACD5A7W7_9ACTN</name>
<protein>
    <submittedName>
        <fullName evidence="1">ROK family protein</fullName>
    </submittedName>
</protein>
<keyword evidence="2" id="KW-1185">Reference proteome</keyword>
<organism evidence="1 2">
    <name type="scientific">Streptomyces citrinus</name>
    <dbReference type="NCBI Taxonomy" id="3118173"/>
    <lineage>
        <taxon>Bacteria</taxon>
        <taxon>Bacillati</taxon>
        <taxon>Actinomycetota</taxon>
        <taxon>Actinomycetes</taxon>
        <taxon>Kitasatosporales</taxon>
        <taxon>Streptomycetaceae</taxon>
        <taxon>Streptomyces</taxon>
    </lineage>
</organism>
<reference evidence="1" key="1">
    <citation type="journal article" date="2025" name="Int. J. Syst. Evol. Microbiol.">
        <title>Streptomyces citrinus sp. nov., with yellow diffusible pigment.</title>
        <authorList>
            <person name="He Y."/>
            <person name="Yang E."/>
            <person name="Xu J."/>
            <person name="Sun Y."/>
            <person name="Sun L."/>
        </authorList>
    </citation>
    <scope>NUCLEOTIDE SEQUENCE</scope>
    <source>
        <strain evidence="1">Q6</strain>
    </source>
</reference>
<proteinExistence type="predicted"/>
<dbReference type="Proteomes" id="UP001432251">
    <property type="component" value="Chromosome"/>
</dbReference>
<dbReference type="EMBL" id="CP146022">
    <property type="protein sequence ID" value="WWQ63278.1"/>
    <property type="molecule type" value="Genomic_DNA"/>
</dbReference>
<evidence type="ECO:0000313" key="2">
    <source>
        <dbReference type="Proteomes" id="UP001432251"/>
    </source>
</evidence>
<evidence type="ECO:0000313" key="1">
    <source>
        <dbReference type="EMBL" id="WWQ63278.1"/>
    </source>
</evidence>
<gene>
    <name evidence="1" type="ORF">V2W30_07915</name>
</gene>